<evidence type="ECO:0000313" key="2">
    <source>
        <dbReference type="EMBL" id="RNA66319.1"/>
    </source>
</evidence>
<dbReference type="OrthoDB" id="9849325at2"/>
<dbReference type="Proteomes" id="UP000278746">
    <property type="component" value="Unassembled WGS sequence"/>
</dbReference>
<accession>A0A3M7TL83</accession>
<organism evidence="2 3">
    <name type="scientific">Alteribacter keqinensis</name>
    <dbReference type="NCBI Taxonomy" id="2483800"/>
    <lineage>
        <taxon>Bacteria</taxon>
        <taxon>Bacillati</taxon>
        <taxon>Bacillota</taxon>
        <taxon>Bacilli</taxon>
        <taxon>Bacillales</taxon>
        <taxon>Bacillaceae</taxon>
        <taxon>Alteribacter</taxon>
    </lineage>
</organism>
<keyword evidence="1" id="KW-0472">Membrane</keyword>
<comment type="caution">
    <text evidence="2">The sequence shown here is derived from an EMBL/GenBank/DDBJ whole genome shotgun (WGS) entry which is preliminary data.</text>
</comment>
<dbReference type="EMBL" id="RHIB01000004">
    <property type="protein sequence ID" value="RNA66319.1"/>
    <property type="molecule type" value="Genomic_DNA"/>
</dbReference>
<feature type="transmembrane region" description="Helical" evidence="1">
    <location>
        <begin position="104"/>
        <end position="127"/>
    </location>
</feature>
<feature type="transmembrane region" description="Helical" evidence="1">
    <location>
        <begin position="148"/>
        <end position="167"/>
    </location>
</feature>
<dbReference type="AlphaFoldDB" id="A0A3M7TL83"/>
<dbReference type="RefSeq" id="WP_122901798.1">
    <property type="nucleotide sequence ID" value="NZ_RHIB01000004.1"/>
</dbReference>
<protein>
    <submittedName>
        <fullName evidence="2">Uncharacterized protein</fullName>
    </submittedName>
</protein>
<feature type="transmembrane region" description="Helical" evidence="1">
    <location>
        <begin position="59"/>
        <end position="78"/>
    </location>
</feature>
<evidence type="ECO:0000313" key="3">
    <source>
        <dbReference type="Proteomes" id="UP000278746"/>
    </source>
</evidence>
<feature type="transmembrane region" description="Helical" evidence="1">
    <location>
        <begin position="33"/>
        <end position="52"/>
    </location>
</feature>
<evidence type="ECO:0000256" key="1">
    <source>
        <dbReference type="SAM" id="Phobius"/>
    </source>
</evidence>
<keyword evidence="1" id="KW-0812">Transmembrane</keyword>
<reference evidence="2 3" key="1">
    <citation type="submission" date="2018-10" db="EMBL/GenBank/DDBJ databases">
        <title>Bacillus Keqinensis sp. nov., a moderately halophilic bacterium isolated from a saline-alkaline lake.</title>
        <authorList>
            <person name="Wang H."/>
        </authorList>
    </citation>
    <scope>NUCLEOTIDE SEQUENCE [LARGE SCALE GENOMIC DNA]</scope>
    <source>
        <strain evidence="2 3">KQ-3</strain>
    </source>
</reference>
<name>A0A3M7TL83_9BACI</name>
<keyword evidence="3" id="KW-1185">Reference proteome</keyword>
<keyword evidence="1" id="KW-1133">Transmembrane helix</keyword>
<gene>
    <name evidence="2" type="ORF">EBO34_19590</name>
</gene>
<proteinExistence type="predicted"/>
<sequence length="188" mass="20030">MALVLLIVPLGLFLYFSVKRGNGLTLMEKMMNVMAGAMLTGMVVGFYFGGIFHGTFTHSLTASVASGAIAGAVIGLPYKGLPVVEGLVSGSMAGMMGAMTAEMLPISFVSSAVVILVLATVAAFLWMSQRTIDGDAVIRKETSHAYSSTWLVFTLVYVGFSFFLMAAEPPFNVETPAEPHQQNHMHTP</sequence>